<dbReference type="InterPro" id="IPR017853">
    <property type="entry name" value="GH"/>
</dbReference>
<evidence type="ECO:0000259" key="2">
    <source>
        <dbReference type="Pfam" id="PF11790"/>
    </source>
</evidence>
<name>A0A8K0LCP1_9PEZI</name>
<dbReference type="AlphaFoldDB" id="A0A8K0LCP1"/>
<dbReference type="OrthoDB" id="5959761at2759"/>
<gene>
    <name evidence="3" type="ORF">KVT40_000785</name>
</gene>
<evidence type="ECO:0000256" key="1">
    <source>
        <dbReference type="SAM" id="SignalP"/>
    </source>
</evidence>
<dbReference type="Proteomes" id="UP000809789">
    <property type="component" value="Unassembled WGS sequence"/>
</dbReference>
<proteinExistence type="predicted"/>
<sequence>MKYCHTLQYLPLLTLSLLLATHAQDAPPSKRGFAFIGDSHPPDNRLLTSPTSPISWYYNWSPYPNTALIPSTLEFLPMIHGLDATQDPRTERTIASLPQSSTHLLSFNEPDGTTSSGGSAISPSDAARAYIDYVVPFRSGAKGGGRKWRVSHPATTGSGIGLEWLRAFNESCWELDPDQGCRADFVAVHWYGGFPGLASWLGTLEEFYNANSTRPEGQGNLTLWVTEMALPQMNEGATLEMMNQTLPYLDGLDYVERYAWFGAFRRDEANAWTGDGVALFDDDGGLTGLGARFLGEGFEVGQKGEGADSGAGGGVVVEGAAKGLVVSVGLCVVSLLMSL</sequence>
<dbReference type="EMBL" id="JAESVG020000001">
    <property type="protein sequence ID" value="KAG8631645.1"/>
    <property type="molecule type" value="Genomic_DNA"/>
</dbReference>
<feature type="chain" id="PRO_5035462823" description="Asl1-like glycosyl hydrolase catalytic domain-containing protein" evidence="1">
    <location>
        <begin position="24"/>
        <end position="339"/>
    </location>
</feature>
<reference evidence="3" key="1">
    <citation type="submission" date="2021-07" db="EMBL/GenBank/DDBJ databases">
        <title>Elsinoe batatas strain:CRI-CJ2 Genome sequencing and assembly.</title>
        <authorList>
            <person name="Huang L."/>
        </authorList>
    </citation>
    <scope>NUCLEOTIDE SEQUENCE</scope>
    <source>
        <strain evidence="3">CRI-CJ2</strain>
    </source>
</reference>
<dbReference type="GO" id="GO:0009277">
    <property type="term" value="C:fungal-type cell wall"/>
    <property type="evidence" value="ECO:0007669"/>
    <property type="project" value="TreeGrafter"/>
</dbReference>
<dbReference type="Pfam" id="PF11790">
    <property type="entry name" value="Glyco_hydro_cc"/>
    <property type="match status" value="1"/>
</dbReference>
<dbReference type="PANTHER" id="PTHR34154">
    <property type="entry name" value="ALKALI-SENSITIVE LINKAGE PROTEIN 1"/>
    <property type="match status" value="1"/>
</dbReference>
<dbReference type="SUPFAM" id="SSF51445">
    <property type="entry name" value="(Trans)glycosidases"/>
    <property type="match status" value="1"/>
</dbReference>
<dbReference type="PANTHER" id="PTHR34154:SF3">
    <property type="entry name" value="ALKALI-SENSITIVE LINKAGE PROTEIN 1"/>
    <property type="match status" value="1"/>
</dbReference>
<dbReference type="Gene3D" id="3.20.20.80">
    <property type="entry name" value="Glycosidases"/>
    <property type="match status" value="1"/>
</dbReference>
<evidence type="ECO:0000313" key="4">
    <source>
        <dbReference type="Proteomes" id="UP000809789"/>
    </source>
</evidence>
<comment type="caution">
    <text evidence="3">The sequence shown here is derived from an EMBL/GenBank/DDBJ whole genome shotgun (WGS) entry which is preliminary data.</text>
</comment>
<protein>
    <recommendedName>
        <fullName evidence="2">Asl1-like glycosyl hydrolase catalytic domain-containing protein</fullName>
    </recommendedName>
</protein>
<feature type="domain" description="Asl1-like glycosyl hydrolase catalytic" evidence="2">
    <location>
        <begin position="34"/>
        <end position="292"/>
    </location>
</feature>
<accession>A0A8K0LCP1</accession>
<keyword evidence="4" id="KW-1185">Reference proteome</keyword>
<feature type="signal peptide" evidence="1">
    <location>
        <begin position="1"/>
        <end position="23"/>
    </location>
</feature>
<dbReference type="InterPro" id="IPR024655">
    <property type="entry name" value="Asl1_glyco_hydro_catalytic"/>
</dbReference>
<evidence type="ECO:0000313" key="3">
    <source>
        <dbReference type="EMBL" id="KAG8631645.1"/>
    </source>
</evidence>
<organism evidence="3 4">
    <name type="scientific">Elsinoe batatas</name>
    <dbReference type="NCBI Taxonomy" id="2601811"/>
    <lineage>
        <taxon>Eukaryota</taxon>
        <taxon>Fungi</taxon>
        <taxon>Dikarya</taxon>
        <taxon>Ascomycota</taxon>
        <taxon>Pezizomycotina</taxon>
        <taxon>Dothideomycetes</taxon>
        <taxon>Dothideomycetidae</taxon>
        <taxon>Myriangiales</taxon>
        <taxon>Elsinoaceae</taxon>
        <taxon>Elsinoe</taxon>
    </lineage>
</organism>
<keyword evidence="1" id="KW-0732">Signal</keyword>
<dbReference type="InterPro" id="IPR053183">
    <property type="entry name" value="ASL1"/>
</dbReference>
<dbReference type="GO" id="GO:0071966">
    <property type="term" value="P:fungal-type cell wall polysaccharide metabolic process"/>
    <property type="evidence" value="ECO:0007669"/>
    <property type="project" value="TreeGrafter"/>
</dbReference>